<evidence type="ECO:0000256" key="9">
    <source>
        <dbReference type="RuleBase" id="RU000673"/>
    </source>
</evidence>
<comment type="subunit">
    <text evidence="8">Monomer.</text>
</comment>
<dbReference type="InterPro" id="IPR018171">
    <property type="entry name" value="Pept_tRNA_hydro_CS"/>
</dbReference>
<dbReference type="PROSITE" id="PS01196">
    <property type="entry name" value="PEPT_TRNA_HYDROL_2"/>
    <property type="match status" value="1"/>
</dbReference>
<dbReference type="Gene3D" id="3.40.50.1470">
    <property type="entry name" value="Peptidyl-tRNA hydrolase"/>
    <property type="match status" value="1"/>
</dbReference>
<gene>
    <name evidence="8" type="primary">pth</name>
    <name evidence="11" type="ORF">SAMN02745691_00581</name>
</gene>
<comment type="function">
    <text evidence="8">Hydrolyzes ribosome-free peptidyl-tRNAs (with 1 or more amino acids incorporated), which drop off the ribosome during protein synthesis, or as a result of ribosome stalling.</text>
</comment>
<evidence type="ECO:0000256" key="3">
    <source>
        <dbReference type="ARBA" id="ARBA00022801"/>
    </source>
</evidence>
<keyword evidence="12" id="KW-1185">Reference proteome</keyword>
<accession>A0A1M6CT17</accession>
<keyword evidence="4 8" id="KW-0694">RNA-binding</keyword>
<dbReference type="SUPFAM" id="SSF53178">
    <property type="entry name" value="Peptidyl-tRNA hydrolase-like"/>
    <property type="match status" value="1"/>
</dbReference>
<organism evidence="11 12">
    <name type="scientific">Parasporobacterium paucivorans DSM 15970</name>
    <dbReference type="NCBI Taxonomy" id="1122934"/>
    <lineage>
        <taxon>Bacteria</taxon>
        <taxon>Bacillati</taxon>
        <taxon>Bacillota</taxon>
        <taxon>Clostridia</taxon>
        <taxon>Lachnospirales</taxon>
        <taxon>Lachnospiraceae</taxon>
        <taxon>Parasporobacterium</taxon>
    </lineage>
</organism>
<sequence>MHIIVGLGNPTTKYRGTRHNIGFEIIDRLADVHRISIDTGKHKALCGKGAIEGEKVVLAKPMTFMNLSGESVRALVDYYKIDVEKELIIIYDDINLEPGALRIRTKGSAGGHNGIKSIIAHLGTQNFARVRVGVGSNKSHADLADFVLSHFSPQEKIMMEESAGEAVRAVETIVAAGIEKAMNDFNGLKK</sequence>
<dbReference type="GO" id="GO:0005737">
    <property type="term" value="C:cytoplasm"/>
    <property type="evidence" value="ECO:0007669"/>
    <property type="project" value="UniProtKB-SubCell"/>
</dbReference>
<evidence type="ECO:0000256" key="5">
    <source>
        <dbReference type="ARBA" id="ARBA00038063"/>
    </source>
</evidence>
<protein>
    <recommendedName>
        <fullName evidence="7 8">Peptidyl-tRNA hydrolase</fullName>
        <shortName evidence="8">Pth</shortName>
        <ecNumber evidence="1 8">3.1.1.29</ecNumber>
    </recommendedName>
</protein>
<dbReference type="PANTHER" id="PTHR17224:SF1">
    <property type="entry name" value="PEPTIDYL-TRNA HYDROLASE"/>
    <property type="match status" value="1"/>
</dbReference>
<evidence type="ECO:0000313" key="12">
    <source>
        <dbReference type="Proteomes" id="UP000184342"/>
    </source>
</evidence>
<dbReference type="CDD" id="cd00462">
    <property type="entry name" value="PTH"/>
    <property type="match status" value="1"/>
</dbReference>
<dbReference type="GO" id="GO:0072344">
    <property type="term" value="P:rescue of stalled ribosome"/>
    <property type="evidence" value="ECO:0007669"/>
    <property type="project" value="UniProtKB-UniRule"/>
</dbReference>
<keyword evidence="8" id="KW-0963">Cytoplasm</keyword>
<proteinExistence type="inferred from homology"/>
<keyword evidence="3 8" id="KW-0378">Hydrolase</keyword>
<comment type="subcellular location">
    <subcellularLocation>
        <location evidence="8">Cytoplasm</location>
    </subcellularLocation>
</comment>
<dbReference type="HAMAP" id="MF_00083">
    <property type="entry name" value="Pept_tRNA_hydro_bact"/>
    <property type="match status" value="1"/>
</dbReference>
<dbReference type="GO" id="GO:0000049">
    <property type="term" value="F:tRNA binding"/>
    <property type="evidence" value="ECO:0007669"/>
    <property type="project" value="UniProtKB-UniRule"/>
</dbReference>
<dbReference type="FunFam" id="3.40.50.1470:FF:000001">
    <property type="entry name" value="Peptidyl-tRNA hydrolase"/>
    <property type="match status" value="1"/>
</dbReference>
<evidence type="ECO:0000256" key="4">
    <source>
        <dbReference type="ARBA" id="ARBA00022884"/>
    </source>
</evidence>
<name>A0A1M6CT17_9FIRM</name>
<keyword evidence="2 8" id="KW-0820">tRNA-binding</keyword>
<dbReference type="GO" id="GO:0006515">
    <property type="term" value="P:protein quality control for misfolded or incompletely synthesized proteins"/>
    <property type="evidence" value="ECO:0007669"/>
    <property type="project" value="UniProtKB-UniRule"/>
</dbReference>
<reference evidence="11 12" key="1">
    <citation type="submission" date="2016-11" db="EMBL/GenBank/DDBJ databases">
        <authorList>
            <person name="Jaros S."/>
            <person name="Januszkiewicz K."/>
            <person name="Wedrychowicz H."/>
        </authorList>
    </citation>
    <scope>NUCLEOTIDE SEQUENCE [LARGE SCALE GENOMIC DNA]</scope>
    <source>
        <strain evidence="11 12">DSM 15970</strain>
    </source>
</reference>
<feature type="binding site" evidence="8">
    <location>
        <position position="64"/>
    </location>
    <ligand>
        <name>tRNA</name>
        <dbReference type="ChEBI" id="CHEBI:17843"/>
    </ligand>
</feature>
<dbReference type="PROSITE" id="PS01195">
    <property type="entry name" value="PEPT_TRNA_HYDROL_1"/>
    <property type="match status" value="1"/>
</dbReference>
<dbReference type="NCBIfam" id="TIGR00447">
    <property type="entry name" value="pth"/>
    <property type="match status" value="1"/>
</dbReference>
<evidence type="ECO:0000256" key="2">
    <source>
        <dbReference type="ARBA" id="ARBA00022555"/>
    </source>
</evidence>
<comment type="similarity">
    <text evidence="5 8 10">Belongs to the PTH family.</text>
</comment>
<feature type="site" description="Discriminates between blocked and unblocked aminoacyl-tRNA" evidence="8">
    <location>
        <position position="9"/>
    </location>
</feature>
<feature type="binding site" evidence="8">
    <location>
        <position position="66"/>
    </location>
    <ligand>
        <name>tRNA</name>
        <dbReference type="ChEBI" id="CHEBI:17843"/>
    </ligand>
</feature>
<evidence type="ECO:0000256" key="8">
    <source>
        <dbReference type="HAMAP-Rule" id="MF_00083"/>
    </source>
</evidence>
<dbReference type="STRING" id="1122934.SAMN02745691_00581"/>
<evidence type="ECO:0000256" key="7">
    <source>
        <dbReference type="ARBA" id="ARBA00050038"/>
    </source>
</evidence>
<evidence type="ECO:0000256" key="10">
    <source>
        <dbReference type="RuleBase" id="RU004320"/>
    </source>
</evidence>
<dbReference type="GO" id="GO:0004045">
    <property type="term" value="F:peptidyl-tRNA hydrolase activity"/>
    <property type="evidence" value="ECO:0007669"/>
    <property type="project" value="UniProtKB-UniRule"/>
</dbReference>
<dbReference type="Proteomes" id="UP000184342">
    <property type="component" value="Unassembled WGS sequence"/>
</dbReference>
<dbReference type="InterPro" id="IPR001328">
    <property type="entry name" value="Pept_tRNA_hydro"/>
</dbReference>
<feature type="site" description="Stabilizes the basic form of H active site to accept a proton" evidence="8">
    <location>
        <position position="92"/>
    </location>
</feature>
<dbReference type="RefSeq" id="WP_073992860.1">
    <property type="nucleotide sequence ID" value="NZ_FQYT01000005.1"/>
</dbReference>
<evidence type="ECO:0000256" key="1">
    <source>
        <dbReference type="ARBA" id="ARBA00013260"/>
    </source>
</evidence>
<evidence type="ECO:0000313" key="11">
    <source>
        <dbReference type="EMBL" id="SHI64110.1"/>
    </source>
</evidence>
<comment type="catalytic activity">
    <reaction evidence="6 8 9">
        <text>an N-acyl-L-alpha-aminoacyl-tRNA + H2O = an N-acyl-L-amino acid + a tRNA + H(+)</text>
        <dbReference type="Rhea" id="RHEA:54448"/>
        <dbReference type="Rhea" id="RHEA-COMP:10123"/>
        <dbReference type="Rhea" id="RHEA-COMP:13883"/>
        <dbReference type="ChEBI" id="CHEBI:15377"/>
        <dbReference type="ChEBI" id="CHEBI:15378"/>
        <dbReference type="ChEBI" id="CHEBI:59874"/>
        <dbReference type="ChEBI" id="CHEBI:78442"/>
        <dbReference type="ChEBI" id="CHEBI:138191"/>
        <dbReference type="EC" id="3.1.1.29"/>
    </reaction>
</comment>
<feature type="binding site" evidence="8">
    <location>
        <position position="113"/>
    </location>
    <ligand>
        <name>tRNA</name>
        <dbReference type="ChEBI" id="CHEBI:17843"/>
    </ligand>
</feature>
<dbReference type="OrthoDB" id="9800507at2"/>
<dbReference type="InterPro" id="IPR036416">
    <property type="entry name" value="Pept_tRNA_hydro_sf"/>
</dbReference>
<dbReference type="EC" id="3.1.1.29" evidence="1 8"/>
<evidence type="ECO:0000256" key="6">
    <source>
        <dbReference type="ARBA" id="ARBA00048707"/>
    </source>
</evidence>
<dbReference type="EMBL" id="FQYT01000005">
    <property type="protein sequence ID" value="SHI64110.1"/>
    <property type="molecule type" value="Genomic_DNA"/>
</dbReference>
<comment type="function">
    <text evidence="8">Catalyzes the release of premature peptidyl moieties from peptidyl-tRNA molecules trapped in stalled 50S ribosomal subunits, and thus maintains levels of free tRNAs and 50S ribosomes.</text>
</comment>
<dbReference type="AlphaFoldDB" id="A0A1M6CT17"/>
<feature type="binding site" evidence="8">
    <location>
        <position position="14"/>
    </location>
    <ligand>
        <name>tRNA</name>
        <dbReference type="ChEBI" id="CHEBI:17843"/>
    </ligand>
</feature>
<dbReference type="PANTHER" id="PTHR17224">
    <property type="entry name" value="PEPTIDYL-TRNA HYDROLASE"/>
    <property type="match status" value="1"/>
</dbReference>
<feature type="active site" description="Proton acceptor" evidence="8">
    <location>
        <position position="19"/>
    </location>
</feature>
<dbReference type="Pfam" id="PF01195">
    <property type="entry name" value="Pept_tRNA_hydro"/>
    <property type="match status" value="1"/>
</dbReference>